<organism evidence="1 2">
    <name type="scientific">Sesamum alatum</name>
    <dbReference type="NCBI Taxonomy" id="300844"/>
    <lineage>
        <taxon>Eukaryota</taxon>
        <taxon>Viridiplantae</taxon>
        <taxon>Streptophyta</taxon>
        <taxon>Embryophyta</taxon>
        <taxon>Tracheophyta</taxon>
        <taxon>Spermatophyta</taxon>
        <taxon>Magnoliopsida</taxon>
        <taxon>eudicotyledons</taxon>
        <taxon>Gunneridae</taxon>
        <taxon>Pentapetalae</taxon>
        <taxon>asterids</taxon>
        <taxon>lamiids</taxon>
        <taxon>Lamiales</taxon>
        <taxon>Pedaliaceae</taxon>
        <taxon>Sesamum</taxon>
    </lineage>
</organism>
<comment type="caution">
    <text evidence="1">The sequence shown here is derived from an EMBL/GenBank/DDBJ whole genome shotgun (WGS) entry which is preliminary data.</text>
</comment>
<evidence type="ECO:0000313" key="1">
    <source>
        <dbReference type="EMBL" id="KAK4420787.1"/>
    </source>
</evidence>
<name>A0AAE1XZH7_9LAMI</name>
<dbReference type="Proteomes" id="UP001293254">
    <property type="component" value="Unassembled WGS sequence"/>
</dbReference>
<accession>A0AAE1XZH7</accession>
<proteinExistence type="predicted"/>
<evidence type="ECO:0000313" key="2">
    <source>
        <dbReference type="Proteomes" id="UP001293254"/>
    </source>
</evidence>
<dbReference type="EMBL" id="JACGWO010000008">
    <property type="protein sequence ID" value="KAK4420787.1"/>
    <property type="molecule type" value="Genomic_DNA"/>
</dbReference>
<sequence length="147" mass="16703">MVDVRLMYESRPSGVVWFRDAHGDAIGMSGEIKGCSLFLEVHSVWLRPDFDSPENGQQWSWMSYHLNAIRERWRLVLLAASCDPVSCRYYYSRMGCQPTIWCLLFYGFGGVTITVVPVDNLVLFGRSGESGLSYYALLNFRIGPDCA</sequence>
<reference evidence="1" key="2">
    <citation type="journal article" date="2024" name="Plant">
        <title>Genomic evolution and insights into agronomic trait innovations of Sesamum species.</title>
        <authorList>
            <person name="Miao H."/>
            <person name="Wang L."/>
            <person name="Qu L."/>
            <person name="Liu H."/>
            <person name="Sun Y."/>
            <person name="Le M."/>
            <person name="Wang Q."/>
            <person name="Wei S."/>
            <person name="Zheng Y."/>
            <person name="Lin W."/>
            <person name="Duan Y."/>
            <person name="Cao H."/>
            <person name="Xiong S."/>
            <person name="Wang X."/>
            <person name="Wei L."/>
            <person name="Li C."/>
            <person name="Ma Q."/>
            <person name="Ju M."/>
            <person name="Zhao R."/>
            <person name="Li G."/>
            <person name="Mu C."/>
            <person name="Tian Q."/>
            <person name="Mei H."/>
            <person name="Zhang T."/>
            <person name="Gao T."/>
            <person name="Zhang H."/>
        </authorList>
    </citation>
    <scope>NUCLEOTIDE SEQUENCE</scope>
    <source>
        <strain evidence="1">3651</strain>
    </source>
</reference>
<dbReference type="AlphaFoldDB" id="A0AAE1XZH7"/>
<protein>
    <submittedName>
        <fullName evidence="1">Uncharacterized protein</fullName>
    </submittedName>
</protein>
<keyword evidence="2" id="KW-1185">Reference proteome</keyword>
<gene>
    <name evidence="1" type="ORF">Salat_2029200</name>
</gene>
<reference evidence="1" key="1">
    <citation type="submission" date="2020-06" db="EMBL/GenBank/DDBJ databases">
        <authorList>
            <person name="Li T."/>
            <person name="Hu X."/>
            <person name="Zhang T."/>
            <person name="Song X."/>
            <person name="Zhang H."/>
            <person name="Dai N."/>
            <person name="Sheng W."/>
            <person name="Hou X."/>
            <person name="Wei L."/>
        </authorList>
    </citation>
    <scope>NUCLEOTIDE SEQUENCE</scope>
    <source>
        <strain evidence="1">3651</strain>
        <tissue evidence="1">Leaf</tissue>
    </source>
</reference>